<sequence>MKFQIMLRILFRLLQRRTVTAAALAREAGVSERSIRRYLEELIVSGVPLDIIRGRGGGICLPDTYKLPENFFTKEEYAAAVNALGALYEQMRDETVKSALDKLTLQSKEDGRSLTISGHILVDSGTWGDAYNFSDKLKVLEVAAEDAACLDLLYVDRAGRESRRTVEPHLLIYKQNIWYLYAWCRKREDFRLFRVGRIRSARRTGETFARREIDRDNLPLQFHFADAELIEVRFAVRPQALPDVEEWLGIDSIRTVRGELFAEATLPAGEVLLSKILSFGDGVKVLSPAALAADVRARAAALAAQYAPETENAPAEAGTSGQN</sequence>
<dbReference type="Pfam" id="PF08279">
    <property type="entry name" value="HTH_11"/>
    <property type="match status" value="1"/>
</dbReference>
<feature type="domain" description="WCX" evidence="3">
    <location>
        <begin position="229"/>
        <end position="303"/>
    </location>
</feature>
<evidence type="ECO:0000259" key="1">
    <source>
        <dbReference type="Pfam" id="PF08279"/>
    </source>
</evidence>
<gene>
    <name evidence="4" type="ORF">H9737_03605</name>
</gene>
<dbReference type="PIRSF" id="PIRSF016838">
    <property type="entry name" value="PafC"/>
    <property type="match status" value="1"/>
</dbReference>
<reference evidence="4" key="2">
    <citation type="submission" date="2021-04" db="EMBL/GenBank/DDBJ databases">
        <authorList>
            <person name="Gilroy R."/>
        </authorList>
    </citation>
    <scope>NUCLEOTIDE SEQUENCE</scope>
    <source>
        <strain evidence="4">26628</strain>
    </source>
</reference>
<dbReference type="PANTHER" id="PTHR34580:SF1">
    <property type="entry name" value="PROTEIN PAFC"/>
    <property type="match status" value="1"/>
</dbReference>
<dbReference type="AlphaFoldDB" id="A0A9D1VTW7"/>
<feature type="domain" description="WYL" evidence="2">
    <location>
        <begin position="136"/>
        <end position="202"/>
    </location>
</feature>
<dbReference type="InterPro" id="IPR036390">
    <property type="entry name" value="WH_DNA-bd_sf"/>
</dbReference>
<organism evidence="4 5">
    <name type="scientific">Candidatus Borkfalkia faecigallinarum</name>
    <dbReference type="NCBI Taxonomy" id="2838509"/>
    <lineage>
        <taxon>Bacteria</taxon>
        <taxon>Bacillati</taxon>
        <taxon>Bacillota</taxon>
        <taxon>Clostridia</taxon>
        <taxon>Christensenellales</taxon>
        <taxon>Christensenellaceae</taxon>
        <taxon>Candidatus Borkfalkia</taxon>
    </lineage>
</organism>
<dbReference type="InterPro" id="IPR026881">
    <property type="entry name" value="WYL_dom"/>
</dbReference>
<evidence type="ECO:0000259" key="2">
    <source>
        <dbReference type="Pfam" id="PF13280"/>
    </source>
</evidence>
<evidence type="ECO:0000259" key="3">
    <source>
        <dbReference type="Pfam" id="PF25583"/>
    </source>
</evidence>
<name>A0A9D1VTW7_9FIRM</name>
<dbReference type="PANTHER" id="PTHR34580">
    <property type="match status" value="1"/>
</dbReference>
<comment type="caution">
    <text evidence="4">The sequence shown here is derived from an EMBL/GenBank/DDBJ whole genome shotgun (WGS) entry which is preliminary data.</text>
</comment>
<dbReference type="Pfam" id="PF25583">
    <property type="entry name" value="WCX"/>
    <property type="match status" value="1"/>
</dbReference>
<dbReference type="Pfam" id="PF13280">
    <property type="entry name" value="WYL"/>
    <property type="match status" value="1"/>
</dbReference>
<protein>
    <submittedName>
        <fullName evidence="4">YafY family transcriptional regulator</fullName>
    </submittedName>
</protein>
<dbReference type="InterPro" id="IPR013196">
    <property type="entry name" value="HTH_11"/>
</dbReference>
<dbReference type="Proteomes" id="UP000824249">
    <property type="component" value="Unassembled WGS sequence"/>
</dbReference>
<dbReference type="InterPro" id="IPR036388">
    <property type="entry name" value="WH-like_DNA-bd_sf"/>
</dbReference>
<dbReference type="Gene3D" id="1.10.10.10">
    <property type="entry name" value="Winged helix-like DNA-binding domain superfamily/Winged helix DNA-binding domain"/>
    <property type="match status" value="1"/>
</dbReference>
<dbReference type="PROSITE" id="PS52050">
    <property type="entry name" value="WYL"/>
    <property type="match status" value="1"/>
</dbReference>
<feature type="domain" description="Helix-turn-helix type 11" evidence="1">
    <location>
        <begin position="8"/>
        <end position="56"/>
    </location>
</feature>
<reference evidence="4" key="1">
    <citation type="journal article" date="2021" name="PeerJ">
        <title>Extensive microbial diversity within the chicken gut microbiome revealed by metagenomics and culture.</title>
        <authorList>
            <person name="Gilroy R."/>
            <person name="Ravi A."/>
            <person name="Getino M."/>
            <person name="Pursley I."/>
            <person name="Horton D.L."/>
            <person name="Alikhan N.F."/>
            <person name="Baker D."/>
            <person name="Gharbi K."/>
            <person name="Hall N."/>
            <person name="Watson M."/>
            <person name="Adriaenssens E.M."/>
            <person name="Foster-Nyarko E."/>
            <person name="Jarju S."/>
            <person name="Secka A."/>
            <person name="Antonio M."/>
            <person name="Oren A."/>
            <person name="Chaudhuri R.R."/>
            <person name="La Ragione R."/>
            <person name="Hildebrand F."/>
            <person name="Pallen M.J."/>
        </authorList>
    </citation>
    <scope>NUCLEOTIDE SEQUENCE</scope>
    <source>
        <strain evidence="4">26628</strain>
    </source>
</reference>
<proteinExistence type="predicted"/>
<dbReference type="SUPFAM" id="SSF46785">
    <property type="entry name" value="Winged helix' DNA-binding domain"/>
    <property type="match status" value="1"/>
</dbReference>
<dbReference type="InterPro" id="IPR028349">
    <property type="entry name" value="PafC-like"/>
</dbReference>
<accession>A0A9D1VTW7</accession>
<dbReference type="InterPro" id="IPR057727">
    <property type="entry name" value="WCX_dom"/>
</dbReference>
<evidence type="ECO:0000313" key="5">
    <source>
        <dbReference type="Proteomes" id="UP000824249"/>
    </source>
</evidence>
<dbReference type="InterPro" id="IPR051534">
    <property type="entry name" value="CBASS_pafABC_assoc_protein"/>
</dbReference>
<dbReference type="EMBL" id="DXFD01000057">
    <property type="protein sequence ID" value="HIX46759.1"/>
    <property type="molecule type" value="Genomic_DNA"/>
</dbReference>
<evidence type="ECO:0000313" key="4">
    <source>
        <dbReference type="EMBL" id="HIX46759.1"/>
    </source>
</evidence>